<protein>
    <submittedName>
        <fullName evidence="1">Uncharacterized protein</fullName>
    </submittedName>
</protein>
<dbReference type="Proteomes" id="UP001172386">
    <property type="component" value="Unassembled WGS sequence"/>
</dbReference>
<dbReference type="EMBL" id="JAPDRQ010000006">
    <property type="protein sequence ID" value="KAJ9663831.1"/>
    <property type="molecule type" value="Genomic_DNA"/>
</dbReference>
<sequence length="984" mass="109554">MEVVGALASSLQIVSQCGQVTMTIIKWAESVRTVDERVASFVHEVNTLKLTYESLRRSLENPSMLEAARNTNRDVGGHLWTQMSLTLKDCERTMVAITNVLRRIQTSSNLLRSVIRQLRESLHSGELVRLREQVIMFNSSLQLPMQMITLSLQLKQQEVTTAQQLRLNDQLSSLRKSIEGISGKLSAPRRQDSWDSSTLHGNTTAEKKWFDNMEDYVGTAKKFLDCASVAASTLSAASSKHQDDESRIGHPHDTRRGSAWAPLTAQQLRGINQYVDGLPEDSGTGTPLASDAQSTFDAPHEATEYSDDDDIDLQILQQLLKNGHAELDGGNFVGAEDNFREAVELSQENDFGSRIACSAADIVLLLAECLVKQQKYDDAITYLRPIAVAASSQKDSPQPGSSSTFSRSTENPDKGQALSANHLLGEVYLKRSDYASAEQHAVQAFKGRKKLLGDNHSRTIESVLLVIDVYRAKGQKAKAEAHQVFLKPVHDPDAKIRTISHSDSASSPPSDPASVTQTPRPVRQRRPTFHFPGFRKTEKSDSGPTSVPLGAPTTVPARIPLLATDEPNILSTSPHDTTSSFHIDSDTRPTDLYLLHESSGSTSSQGMQHWTTTSDEVEQYVSHQGTRSSLFRAPSLFAAMSRSDMEKIIQEVASLCGNGRSKEGANRGIRFLQKYDPESTIFVHRAPELKENIKKSKTLGLSGTGHGFAPLHFFCSLNYEPLIEIDILLRLGADAQAVAYKAGFGKIDPFTPLTLAVDRNHENIVRMLLDRGATWQPSKMKNGIIYNSERDTIHPLLQACHKGYVKIVELLLESKMELLEDDFPRSFWHGNSLLHEACFRCDTAMVEFLTDYARRNDILNSTMYTFIGRPGQQDVFGVTPIMYTVDMRDSGDLELKTHKTQHRIACLQMLLEHENTIEVQETDSGEIVVDHPRQQSPGRLATDLHVEDKKGNTVFWYADESRGGDAELKTFLDEQSRRSRLIDI</sequence>
<gene>
    <name evidence="1" type="ORF">H2198_000591</name>
</gene>
<organism evidence="1 2">
    <name type="scientific">Neophaeococcomyces mojaviensis</name>
    <dbReference type="NCBI Taxonomy" id="3383035"/>
    <lineage>
        <taxon>Eukaryota</taxon>
        <taxon>Fungi</taxon>
        <taxon>Dikarya</taxon>
        <taxon>Ascomycota</taxon>
        <taxon>Pezizomycotina</taxon>
        <taxon>Eurotiomycetes</taxon>
        <taxon>Chaetothyriomycetidae</taxon>
        <taxon>Chaetothyriales</taxon>
        <taxon>Chaetothyriales incertae sedis</taxon>
        <taxon>Neophaeococcomyces</taxon>
    </lineage>
</organism>
<comment type="caution">
    <text evidence="1">The sequence shown here is derived from an EMBL/GenBank/DDBJ whole genome shotgun (WGS) entry which is preliminary data.</text>
</comment>
<keyword evidence="2" id="KW-1185">Reference proteome</keyword>
<name>A0ACC3AJL0_9EURO</name>
<proteinExistence type="predicted"/>
<reference evidence="1" key="1">
    <citation type="submission" date="2022-10" db="EMBL/GenBank/DDBJ databases">
        <title>Culturing micro-colonial fungi from biological soil crusts in the Mojave desert and describing Neophaeococcomyces mojavensis, and introducing the new genera and species Taxawa tesnikishii.</title>
        <authorList>
            <person name="Kurbessoian T."/>
            <person name="Stajich J.E."/>
        </authorList>
    </citation>
    <scope>NUCLEOTIDE SEQUENCE</scope>
    <source>
        <strain evidence="1">JES_112</strain>
    </source>
</reference>
<evidence type="ECO:0000313" key="2">
    <source>
        <dbReference type="Proteomes" id="UP001172386"/>
    </source>
</evidence>
<evidence type="ECO:0000313" key="1">
    <source>
        <dbReference type="EMBL" id="KAJ9663831.1"/>
    </source>
</evidence>
<accession>A0ACC3AJL0</accession>